<evidence type="ECO:0000256" key="1">
    <source>
        <dbReference type="SAM" id="Phobius"/>
    </source>
</evidence>
<proteinExistence type="predicted"/>
<comment type="caution">
    <text evidence="2">The sequence shown here is derived from an EMBL/GenBank/DDBJ whole genome shotgun (WGS) entry which is preliminary data.</text>
</comment>
<gene>
    <name evidence="2" type="ORF">SPIL2461_LOCUS16072</name>
</gene>
<dbReference type="Proteomes" id="UP000649617">
    <property type="component" value="Unassembled WGS sequence"/>
</dbReference>
<dbReference type="InterPro" id="IPR036259">
    <property type="entry name" value="MFS_trans_sf"/>
</dbReference>
<evidence type="ECO:0008006" key="4">
    <source>
        <dbReference type="Google" id="ProtNLM"/>
    </source>
</evidence>
<organism evidence="2 3">
    <name type="scientific">Symbiodinium pilosum</name>
    <name type="common">Dinoflagellate</name>
    <dbReference type="NCBI Taxonomy" id="2952"/>
    <lineage>
        <taxon>Eukaryota</taxon>
        <taxon>Sar</taxon>
        <taxon>Alveolata</taxon>
        <taxon>Dinophyceae</taxon>
        <taxon>Suessiales</taxon>
        <taxon>Symbiodiniaceae</taxon>
        <taxon>Symbiodinium</taxon>
    </lineage>
</organism>
<accession>A0A812VBX4</accession>
<keyword evidence="1" id="KW-0472">Membrane</keyword>
<dbReference type="AlphaFoldDB" id="A0A812VBX4"/>
<reference evidence="2" key="1">
    <citation type="submission" date="2021-02" db="EMBL/GenBank/DDBJ databases">
        <authorList>
            <person name="Dougan E. K."/>
            <person name="Rhodes N."/>
            <person name="Thang M."/>
            <person name="Chan C."/>
        </authorList>
    </citation>
    <scope>NUCLEOTIDE SEQUENCE</scope>
</reference>
<keyword evidence="1" id="KW-0812">Transmembrane</keyword>
<name>A0A812VBX4_SYMPI</name>
<keyword evidence="1" id="KW-1133">Transmembrane helix</keyword>
<sequence length="151" mass="16277">MISNTFKEGMWFKALTPYMLIITNNDPIAVGNMLTLNGLTRAIVGVSSGRLLINNFGIDVVWLMSGMVGLLGLLVNVICLCQGSVAAAYVLNFTWAVYNGLWNSCLETSWARSIVKSKREDVNGARQITNKVTTSLGPLISAAATLVRAHG</sequence>
<dbReference type="EMBL" id="CAJNIZ010040913">
    <property type="protein sequence ID" value="CAE7608945.1"/>
    <property type="molecule type" value="Genomic_DNA"/>
</dbReference>
<evidence type="ECO:0000313" key="3">
    <source>
        <dbReference type="Proteomes" id="UP000649617"/>
    </source>
</evidence>
<feature type="transmembrane region" description="Helical" evidence="1">
    <location>
        <begin position="60"/>
        <end position="81"/>
    </location>
</feature>
<protein>
    <recommendedName>
        <fullName evidence="4">H(+)-exporting diphosphatase</fullName>
    </recommendedName>
</protein>
<keyword evidence="3" id="KW-1185">Reference proteome</keyword>
<dbReference type="SUPFAM" id="SSF103473">
    <property type="entry name" value="MFS general substrate transporter"/>
    <property type="match status" value="1"/>
</dbReference>
<evidence type="ECO:0000313" key="2">
    <source>
        <dbReference type="EMBL" id="CAE7608945.1"/>
    </source>
</evidence>